<dbReference type="GO" id="GO:0000105">
    <property type="term" value="P:L-histidine biosynthetic process"/>
    <property type="evidence" value="ECO:0007669"/>
    <property type="project" value="UniProtKB-UniPathway"/>
</dbReference>
<comment type="similarity">
    <text evidence="2 11">Belongs to the HisA/HisF family.</text>
</comment>
<dbReference type="Gene3D" id="3.20.20.70">
    <property type="entry name" value="Aldolase class I"/>
    <property type="match status" value="1"/>
</dbReference>
<dbReference type="Pfam" id="PF00977">
    <property type="entry name" value="His_biosynth"/>
    <property type="match status" value="1"/>
</dbReference>
<evidence type="ECO:0000256" key="11">
    <source>
        <dbReference type="RuleBase" id="RU003657"/>
    </source>
</evidence>
<evidence type="ECO:0000256" key="4">
    <source>
        <dbReference type="ARBA" id="ARBA00012809"/>
    </source>
</evidence>
<comment type="catalytic activity">
    <reaction evidence="10">
        <text>5-[(5-phospho-1-deoxy-D-ribulos-1-ylimino)methylamino]-1-(5-phospho-beta-D-ribosyl)imidazole-4-carboxamide + L-glutamine = D-erythro-1-(imidazol-4-yl)glycerol 3-phosphate + 5-amino-1-(5-phospho-beta-D-ribosyl)imidazole-4-carboxamide + L-glutamate + H(+)</text>
        <dbReference type="Rhea" id="RHEA:24793"/>
        <dbReference type="ChEBI" id="CHEBI:15378"/>
        <dbReference type="ChEBI" id="CHEBI:29985"/>
        <dbReference type="ChEBI" id="CHEBI:58278"/>
        <dbReference type="ChEBI" id="CHEBI:58359"/>
        <dbReference type="ChEBI" id="CHEBI:58475"/>
        <dbReference type="ChEBI" id="CHEBI:58525"/>
        <dbReference type="EC" id="4.3.2.10"/>
    </reaction>
</comment>
<dbReference type="InterPro" id="IPR004651">
    <property type="entry name" value="HisF"/>
</dbReference>
<dbReference type="PANTHER" id="PTHR21235:SF2">
    <property type="entry name" value="IMIDAZOLE GLYCEROL PHOSPHATE SYNTHASE HISHF"/>
    <property type="match status" value="1"/>
</dbReference>
<dbReference type="UniPathway" id="UPA00031">
    <property type="reaction ID" value="UER00010"/>
</dbReference>
<dbReference type="SUPFAM" id="SSF51366">
    <property type="entry name" value="Ribulose-phoshate binding barrel"/>
    <property type="match status" value="1"/>
</dbReference>
<evidence type="ECO:0000256" key="2">
    <source>
        <dbReference type="ARBA" id="ARBA00009667"/>
    </source>
</evidence>
<evidence type="ECO:0000256" key="9">
    <source>
        <dbReference type="ARBA" id="ARBA00030264"/>
    </source>
</evidence>
<dbReference type="Proteomes" id="UP000587586">
    <property type="component" value="Unassembled WGS sequence"/>
</dbReference>
<evidence type="ECO:0000256" key="3">
    <source>
        <dbReference type="ARBA" id="ARBA00011152"/>
    </source>
</evidence>
<sequence>MLKVRIIPTLLWKNLGLVKGVGFDSWRRVGTIMPAVKVYNTRQVDELIVVDISATSEERLPDFAEVREFSAECFVPLTVGGGIRELAEIKELLRAGADKVSINSAAYERPTLIEQAAERFGAQCVVASIDASRNPDGSYRCLSRSGSADTGREPGEWAEELERRGAGEILITSVERDGTMTGYDLELIRLVADRVKIPVIASGGAGNYGHLHEALTVGGAAAVAAASIFHFTEQTPLEAKKFLAAQGIPVRNVRVAP</sequence>
<dbReference type="PANTHER" id="PTHR21235">
    <property type="entry name" value="IMIDAZOLE GLYCEROL PHOSPHATE SYNTHASE SUBUNIT HISF/H IGP SYNTHASE SUBUNIT HISF/H"/>
    <property type="match status" value="1"/>
</dbReference>
<dbReference type="GO" id="GO:0016829">
    <property type="term" value="F:lyase activity"/>
    <property type="evidence" value="ECO:0007669"/>
    <property type="project" value="UniProtKB-KW"/>
</dbReference>
<dbReference type="CDD" id="cd04731">
    <property type="entry name" value="HisF"/>
    <property type="match status" value="1"/>
</dbReference>
<dbReference type="GO" id="GO:0000107">
    <property type="term" value="F:imidazoleglycerol-phosphate synthase activity"/>
    <property type="evidence" value="ECO:0007669"/>
    <property type="project" value="InterPro"/>
</dbReference>
<dbReference type="InterPro" id="IPR013785">
    <property type="entry name" value="Aldolase_TIM"/>
</dbReference>
<keyword evidence="13" id="KW-1185">Reference proteome</keyword>
<keyword evidence="5 11" id="KW-0028">Amino-acid biosynthesis</keyword>
<dbReference type="RefSeq" id="WP_183361061.1">
    <property type="nucleotide sequence ID" value="NZ_BLXZ01000004.1"/>
</dbReference>
<name>A0A6V8N7G9_9BACT</name>
<gene>
    <name evidence="12" type="ORF">GMLC_20840</name>
</gene>
<evidence type="ECO:0000256" key="7">
    <source>
        <dbReference type="ARBA" id="ARBA00023239"/>
    </source>
</evidence>
<comment type="pathway">
    <text evidence="1">Amino-acid biosynthesis; L-histidine biosynthesis; L-histidine from 5-phospho-alpha-D-ribose 1-diphosphate: step 5/9.</text>
</comment>
<evidence type="ECO:0000313" key="13">
    <source>
        <dbReference type="Proteomes" id="UP000587586"/>
    </source>
</evidence>
<comment type="subunit">
    <text evidence="3">Heterodimer of HisH and HisF.</text>
</comment>
<evidence type="ECO:0000256" key="8">
    <source>
        <dbReference type="ARBA" id="ARBA00025475"/>
    </source>
</evidence>
<evidence type="ECO:0000256" key="1">
    <source>
        <dbReference type="ARBA" id="ARBA00005091"/>
    </source>
</evidence>
<comment type="function">
    <text evidence="8">IGPS catalyzes the conversion of PRFAR and glutamine to IGP, AICAR and glutamate. The HisF subunit catalyzes the cyclization activity that produces IGP and AICAR from PRFAR using the ammonia provided by the HisH subunit.</text>
</comment>
<comment type="caution">
    <text evidence="12">The sequence shown here is derived from an EMBL/GenBank/DDBJ whole genome shotgun (WGS) entry which is preliminary data.</text>
</comment>
<dbReference type="EMBL" id="BLXZ01000004">
    <property type="protein sequence ID" value="GFO68505.1"/>
    <property type="molecule type" value="Genomic_DNA"/>
</dbReference>
<evidence type="ECO:0000256" key="6">
    <source>
        <dbReference type="ARBA" id="ARBA00023102"/>
    </source>
</evidence>
<dbReference type="EC" id="4.3.2.10" evidence="4"/>
<evidence type="ECO:0000256" key="10">
    <source>
        <dbReference type="ARBA" id="ARBA00047838"/>
    </source>
</evidence>
<dbReference type="InterPro" id="IPR050064">
    <property type="entry name" value="IGPS_HisA/HisF"/>
</dbReference>
<protein>
    <recommendedName>
        <fullName evidence="4">imidazole glycerol-phosphate synthase</fullName>
        <ecNumber evidence="4">4.3.2.10</ecNumber>
    </recommendedName>
    <alternativeName>
        <fullName evidence="9">IGP synthase cyclase subunit</fullName>
    </alternativeName>
</protein>
<reference evidence="13" key="1">
    <citation type="submission" date="2020-06" db="EMBL/GenBank/DDBJ databases">
        <title>Draft genomic sequecing of Geomonas sp. Red745.</title>
        <authorList>
            <person name="Itoh H."/>
            <person name="Xu Z.X."/>
            <person name="Ushijima N."/>
            <person name="Masuda Y."/>
            <person name="Shiratori Y."/>
            <person name="Senoo K."/>
        </authorList>
    </citation>
    <scope>NUCLEOTIDE SEQUENCE [LARGE SCALE GENOMIC DNA]</scope>
    <source>
        <strain evidence="13">Red745</strain>
    </source>
</reference>
<evidence type="ECO:0000256" key="5">
    <source>
        <dbReference type="ARBA" id="ARBA00022605"/>
    </source>
</evidence>
<evidence type="ECO:0000313" key="12">
    <source>
        <dbReference type="EMBL" id="GFO68505.1"/>
    </source>
</evidence>
<proteinExistence type="inferred from homology"/>
<dbReference type="InterPro" id="IPR006062">
    <property type="entry name" value="His_biosynth"/>
</dbReference>
<dbReference type="InterPro" id="IPR011060">
    <property type="entry name" value="RibuloseP-bd_barrel"/>
</dbReference>
<accession>A0A6V8N7G9</accession>
<keyword evidence="7" id="KW-0456">Lyase</keyword>
<keyword evidence="6 11" id="KW-0368">Histidine biosynthesis</keyword>
<organism evidence="12 13">
    <name type="scientific">Geomonas limicola</name>
    <dbReference type="NCBI Taxonomy" id="2740186"/>
    <lineage>
        <taxon>Bacteria</taxon>
        <taxon>Pseudomonadati</taxon>
        <taxon>Thermodesulfobacteriota</taxon>
        <taxon>Desulfuromonadia</taxon>
        <taxon>Geobacterales</taxon>
        <taxon>Geobacteraceae</taxon>
        <taxon>Geomonas</taxon>
    </lineage>
</organism>
<dbReference type="AlphaFoldDB" id="A0A6V8N7G9"/>